<protein>
    <submittedName>
        <fullName evidence="2">Uncharacterized protein</fullName>
    </submittedName>
</protein>
<dbReference type="AlphaFoldDB" id="U5QG13"/>
<evidence type="ECO:0000313" key="2">
    <source>
        <dbReference type="EMBL" id="AGY56620.1"/>
    </source>
</evidence>
<proteinExistence type="predicted"/>
<dbReference type="STRING" id="1183438.GKIL_0373"/>
<organism evidence="2 3">
    <name type="scientific">Gloeobacter kilaueensis (strain ATCC BAA-2537 / CCAP 1431/1 / ULC 316 / JS1)</name>
    <dbReference type="NCBI Taxonomy" id="1183438"/>
    <lineage>
        <taxon>Bacteria</taxon>
        <taxon>Bacillati</taxon>
        <taxon>Cyanobacteriota</taxon>
        <taxon>Cyanophyceae</taxon>
        <taxon>Gloeobacterales</taxon>
        <taxon>Gloeobacteraceae</taxon>
        <taxon>Gloeobacter</taxon>
    </lineage>
</organism>
<feature type="region of interest" description="Disordered" evidence="1">
    <location>
        <begin position="24"/>
        <end position="52"/>
    </location>
</feature>
<accession>U5QG13</accession>
<dbReference type="EMBL" id="CP003587">
    <property type="protein sequence ID" value="AGY56620.1"/>
    <property type="molecule type" value="Genomic_DNA"/>
</dbReference>
<dbReference type="RefSeq" id="WP_023171639.1">
    <property type="nucleotide sequence ID" value="NC_022600.1"/>
</dbReference>
<dbReference type="Proteomes" id="UP000017396">
    <property type="component" value="Chromosome"/>
</dbReference>
<evidence type="ECO:0000256" key="1">
    <source>
        <dbReference type="SAM" id="MobiDB-lite"/>
    </source>
</evidence>
<dbReference type="HOGENOM" id="CLU_1313948_0_0_3"/>
<sequence length="209" mass="22968">MASDTDKLPPESANELDKIYVEIQQKLRQQRGQKPANPAPIPPEGGEPAPEVAVQPVDELDQIYAQIQEKLHEPPQSSELDQIYAEIQMKSNRPGPKPQSRPALTPRTRPVDLPVGKQGERWSESLAVRPFSLAGCVREQFIAQLSPQQRSQLLTAAESALGRRQRVLFETLLLGYVVAGGELPPAPASAVASWQELVAYLTELLEVPA</sequence>
<name>U5QG13_GLOK1</name>
<feature type="region of interest" description="Disordered" evidence="1">
    <location>
        <begin position="90"/>
        <end position="116"/>
    </location>
</feature>
<reference evidence="2 3" key="1">
    <citation type="journal article" date="2013" name="PLoS ONE">
        <title>Cultivation and Complete Genome Sequencing of Gloeobacter kilaueensis sp. nov., from a Lava Cave in Kilauea Caldera, Hawai'i.</title>
        <authorList>
            <person name="Saw J.H."/>
            <person name="Schatz M."/>
            <person name="Brown M.V."/>
            <person name="Kunkel D.D."/>
            <person name="Foster J.S."/>
            <person name="Shick H."/>
            <person name="Christensen S."/>
            <person name="Hou S."/>
            <person name="Wan X."/>
            <person name="Donachie S.P."/>
        </authorList>
    </citation>
    <scope>NUCLEOTIDE SEQUENCE [LARGE SCALE GENOMIC DNA]</scope>
    <source>
        <strain evidence="3">JS</strain>
    </source>
</reference>
<evidence type="ECO:0000313" key="3">
    <source>
        <dbReference type="Proteomes" id="UP000017396"/>
    </source>
</evidence>
<gene>
    <name evidence="2" type="ORF">GKIL_0373</name>
</gene>
<dbReference type="KEGG" id="glj:GKIL_0373"/>
<keyword evidence="3" id="KW-1185">Reference proteome</keyword>